<sequence length="543" mass="61357">MKHTKIFYSLIFLLLSSLSVYAQQEQIQLVGAGSLQGGVKNGVRFNRLIQNVHLKQKETDLYCDSAHLYRETNTVEVFSNVRVTQGTLVITSNTAVYDGNKRNATFKGNVNLRDDKMTLTTPSLFYDMVAKTSRYTEGGTILEESNTLTSQLGYYNTITKLLAFKGNVHLISPDADITSDTLQYNTQSKLVFFVAPTQIKNEDGLLTAKGGTYNTVTKESVFRGSRVETPDYLVDADYSVYDRAAQYLYASGKVKLTSKDPDNKTIITGQVLQSWKTIGKTKVYGSPVMRSLVSEDTLYVSSDTLIAINHDKVAKQKDPKLKDFIYAFYDVRIYKSDLQGKCDSLTYSVNDSIMYLDRNPIVWSEKSQLVADSMEMFIRNKALDHMYLYNNSFIISEDTLQNFNQVKGRNMEAFFKEGQLAKVNVNGNGESIYFALEGDTAVTGMNRSISSDLILRFREGKVNTVSLLTNPEASFIPPHELKEPDKRLKGFSWRIEEQPTKEIVLTKRTPKQATPKPEKASVQKTEPTRKKSLFKKNKKPNVQ</sequence>
<feature type="region of interest" description="Disordered" evidence="1">
    <location>
        <begin position="502"/>
        <end position="543"/>
    </location>
</feature>
<evidence type="ECO:0000259" key="3">
    <source>
        <dbReference type="Pfam" id="PF13100"/>
    </source>
</evidence>
<keyword evidence="5" id="KW-1185">Reference proteome</keyword>
<feature type="chain" id="PRO_5029648763" evidence="2">
    <location>
        <begin position="23"/>
        <end position="543"/>
    </location>
</feature>
<dbReference type="KEGG" id="add:HUW48_04815"/>
<feature type="signal peptide" evidence="2">
    <location>
        <begin position="1"/>
        <end position="22"/>
    </location>
</feature>
<feature type="domain" description="Organic solvent tolerance-like N-terminal" evidence="3">
    <location>
        <begin position="41"/>
        <end position="180"/>
    </location>
</feature>
<evidence type="ECO:0000256" key="2">
    <source>
        <dbReference type="SAM" id="SignalP"/>
    </source>
</evidence>
<dbReference type="RefSeq" id="WP_182414594.1">
    <property type="nucleotide sequence ID" value="NZ_CP055153.1"/>
</dbReference>
<dbReference type="InterPro" id="IPR005653">
    <property type="entry name" value="OstA-like_N"/>
</dbReference>
<dbReference type="Gene3D" id="2.60.450.10">
    <property type="entry name" value="Lipopolysaccharide (LPS) transport protein A like domain"/>
    <property type="match status" value="3"/>
</dbReference>
<proteinExistence type="predicted"/>
<dbReference type="AlphaFoldDB" id="A0A7L7L4U0"/>
<evidence type="ECO:0000313" key="4">
    <source>
        <dbReference type="EMBL" id="QMU27399.1"/>
    </source>
</evidence>
<feature type="compositionally biased region" description="Basic residues" evidence="1">
    <location>
        <begin position="530"/>
        <end position="543"/>
    </location>
</feature>
<reference evidence="4 5" key="1">
    <citation type="submission" date="2020-08" db="EMBL/GenBank/DDBJ databases">
        <title>Adhaeribacter dokdonensis sp. nov., isolated from the rhizosphere of Elymus tsukushiensis, a plant native to the Dokdo Islands, Republic of Korea.</title>
        <authorList>
            <person name="Ghim S.Y."/>
        </authorList>
    </citation>
    <scope>NUCLEOTIDE SEQUENCE [LARGE SCALE GENOMIC DNA]</scope>
    <source>
        <strain evidence="4 5">KUDC8001</strain>
    </source>
</reference>
<protein>
    <submittedName>
        <fullName evidence="4">LPS export ABC transporter periplasmic protein LptC</fullName>
    </submittedName>
</protein>
<organism evidence="4 5">
    <name type="scientific">Adhaeribacter radiodurans</name>
    <dbReference type="NCBI Taxonomy" id="2745197"/>
    <lineage>
        <taxon>Bacteria</taxon>
        <taxon>Pseudomonadati</taxon>
        <taxon>Bacteroidota</taxon>
        <taxon>Cytophagia</taxon>
        <taxon>Cytophagales</taxon>
        <taxon>Hymenobacteraceae</taxon>
        <taxon>Adhaeribacter</taxon>
    </lineage>
</organism>
<dbReference type="EMBL" id="CP055153">
    <property type="protein sequence ID" value="QMU27399.1"/>
    <property type="molecule type" value="Genomic_DNA"/>
</dbReference>
<name>A0A7L7L4U0_9BACT</name>
<gene>
    <name evidence="4" type="primary">lptC</name>
    <name evidence="4" type="ORF">HUW48_04815</name>
</gene>
<feature type="compositionally biased region" description="Basic and acidic residues" evidence="1">
    <location>
        <begin position="516"/>
        <end position="529"/>
    </location>
</feature>
<evidence type="ECO:0000256" key="1">
    <source>
        <dbReference type="SAM" id="MobiDB-lite"/>
    </source>
</evidence>
<dbReference type="Proteomes" id="UP000514509">
    <property type="component" value="Chromosome"/>
</dbReference>
<keyword evidence="2" id="KW-0732">Signal</keyword>
<evidence type="ECO:0000313" key="5">
    <source>
        <dbReference type="Proteomes" id="UP000514509"/>
    </source>
</evidence>
<dbReference type="Pfam" id="PF13100">
    <property type="entry name" value="OstA_2"/>
    <property type="match status" value="1"/>
</dbReference>
<accession>A0A7L7L4U0</accession>